<evidence type="ECO:0000313" key="1">
    <source>
        <dbReference type="EMBL" id="ATA83764.1"/>
    </source>
</evidence>
<gene>
    <name evidence="1" type="ORF">CGC55_04230</name>
    <name evidence="2" type="ORF">NCTC11653_01198</name>
</gene>
<dbReference type="AlphaFoldDB" id="A0AAX2IAC5"/>
<protein>
    <recommendedName>
        <fullName evidence="5">ATP-binding protein</fullName>
    </recommendedName>
</protein>
<accession>A0AAX2IAC5</accession>
<name>A0AAX2IAC5_CAPSP</name>
<organism evidence="2 4">
    <name type="scientific">Capnocytophaga sputigena</name>
    <dbReference type="NCBI Taxonomy" id="1019"/>
    <lineage>
        <taxon>Bacteria</taxon>
        <taxon>Pseudomonadati</taxon>
        <taxon>Bacteroidota</taxon>
        <taxon>Flavobacteriia</taxon>
        <taxon>Flavobacteriales</taxon>
        <taxon>Flavobacteriaceae</taxon>
        <taxon>Capnocytophaga</taxon>
    </lineage>
</organism>
<dbReference type="Proteomes" id="UP000249902">
    <property type="component" value="Unassembled WGS sequence"/>
</dbReference>
<dbReference type="RefSeq" id="WP_002677197.1">
    <property type="nucleotide sequence ID" value="NZ_CP022385.1"/>
</dbReference>
<dbReference type="InterPro" id="IPR036890">
    <property type="entry name" value="HATPase_C_sf"/>
</dbReference>
<reference evidence="1" key="1">
    <citation type="journal article" date="2017" name="Genome Announc.">
        <title>Twelve Complete Reference Genomes of Clinical Isolates in the Capnocytophaga Genus.</title>
        <authorList>
            <person name="Villarma A."/>
            <person name="Gulvik C.A."/>
            <person name="Rowe L.A."/>
            <person name="Sheth M."/>
            <person name="Juieng P."/>
            <person name="Nicholson A.C."/>
            <person name="Loparev V.N."/>
            <person name="McQuiston J.R."/>
        </authorList>
    </citation>
    <scope>NUCLEOTIDE SEQUENCE</scope>
    <source>
        <strain evidence="1">KC1668</strain>
    </source>
</reference>
<evidence type="ECO:0000313" key="4">
    <source>
        <dbReference type="Proteomes" id="UP000249902"/>
    </source>
</evidence>
<dbReference type="Gene3D" id="3.30.565.10">
    <property type="entry name" value="Histidine kinase-like ATPase, C-terminal domain"/>
    <property type="match status" value="1"/>
</dbReference>
<evidence type="ECO:0008006" key="5">
    <source>
        <dbReference type="Google" id="ProtNLM"/>
    </source>
</evidence>
<evidence type="ECO:0000313" key="2">
    <source>
        <dbReference type="EMBL" id="SQA75300.1"/>
    </source>
</evidence>
<dbReference type="Proteomes" id="UP000217301">
    <property type="component" value="Chromosome"/>
</dbReference>
<reference evidence="3" key="2">
    <citation type="submission" date="2017-06" db="EMBL/GenBank/DDBJ databases">
        <title>Capnocytophaga spp. assemblies.</title>
        <authorList>
            <person name="Gulvik C.A."/>
        </authorList>
    </citation>
    <scope>NUCLEOTIDE SEQUENCE [LARGE SCALE GENOMIC DNA]</scope>
    <source>
        <strain evidence="3">KC1668</strain>
    </source>
</reference>
<proteinExistence type="predicted"/>
<dbReference type="EMBL" id="UAVP01000007">
    <property type="protein sequence ID" value="SQA75300.1"/>
    <property type="molecule type" value="Genomic_DNA"/>
</dbReference>
<dbReference type="KEGG" id="cspu:CGC55_04230"/>
<keyword evidence="3" id="KW-1185">Reference proteome</keyword>
<reference evidence="2 4" key="3">
    <citation type="submission" date="2018-06" db="EMBL/GenBank/DDBJ databases">
        <authorList>
            <consortium name="Pathogen Informatics"/>
            <person name="Doyle S."/>
        </authorList>
    </citation>
    <scope>NUCLEOTIDE SEQUENCE [LARGE SCALE GENOMIC DNA]</scope>
    <source>
        <strain evidence="2 4">NCTC11653</strain>
    </source>
</reference>
<sequence>MKKISTTLKYKKILIKRARKSLKRRKKKRKKLFFKKFKKLNQKENIEKIISIIAPKDFRIIENTEECLLFFRKIRSDESVLRSDKINLIRFSLKQVESIDYGAISILTAISDDLKSKNIILQGDFPDNYPCRKFLVESGFLNHMYDQYNKPFPKSKESDLIFFEKGKNVLSEENSRKITTLMKNIVKHLTGQEGNLLYIKSIILEICGNSIEWSGTNEKQWLLGIKYENNKTIFTVTDVGKGILNTLHRKFGKKIADKLFLRSENEILERAFDKKYDSSSGESNRNKGLPSIKTQFEEGKILNLKVLTNNVILHFDNKNNSKTFVKGSPRFKGTFYQWEINKDCIKNK</sequence>
<dbReference type="EMBL" id="CP022385">
    <property type="protein sequence ID" value="ATA83764.1"/>
    <property type="molecule type" value="Genomic_DNA"/>
</dbReference>
<evidence type="ECO:0000313" key="3">
    <source>
        <dbReference type="Proteomes" id="UP000217301"/>
    </source>
</evidence>